<keyword evidence="6" id="KW-1185">Reference proteome</keyword>
<dbReference type="RefSeq" id="WP_010768929.1">
    <property type="nucleotide sequence ID" value="NZ_ASWE01000001.1"/>
</dbReference>
<dbReference type="STRING" id="154621.RV11_GL001728"/>
<dbReference type="InterPro" id="IPR029441">
    <property type="entry name" value="Cass2"/>
</dbReference>
<evidence type="ECO:0000256" key="2">
    <source>
        <dbReference type="ARBA" id="ARBA00023125"/>
    </source>
</evidence>
<keyword evidence="3" id="KW-0804">Transcription</keyword>
<dbReference type="Gene3D" id="3.20.80.10">
    <property type="entry name" value="Regulatory factor, effector binding domain"/>
    <property type="match status" value="1"/>
</dbReference>
<gene>
    <name evidence="5" type="ORF">UC3_02285</name>
</gene>
<keyword evidence="1" id="KW-0805">Transcription regulation</keyword>
<dbReference type="InterPro" id="IPR050959">
    <property type="entry name" value="MarA-like"/>
</dbReference>
<dbReference type="HOGENOM" id="CLU_000445_81_1_9"/>
<dbReference type="PANTHER" id="PTHR47504">
    <property type="entry name" value="RIGHT ORIGIN-BINDING PROTEIN"/>
    <property type="match status" value="1"/>
</dbReference>
<dbReference type="PANTHER" id="PTHR47504:SF5">
    <property type="entry name" value="RIGHT ORIGIN-BINDING PROTEIN"/>
    <property type="match status" value="1"/>
</dbReference>
<dbReference type="SMART" id="SM00871">
    <property type="entry name" value="AraC_E_bind"/>
    <property type="match status" value="1"/>
</dbReference>
<dbReference type="Proteomes" id="UP000013785">
    <property type="component" value="Unassembled WGS sequence"/>
</dbReference>
<dbReference type="SUPFAM" id="SSF55136">
    <property type="entry name" value="Probable bacterial effector-binding domain"/>
    <property type="match status" value="1"/>
</dbReference>
<dbReference type="AlphaFoldDB" id="R3W2Q8"/>
<dbReference type="PROSITE" id="PS01124">
    <property type="entry name" value="HTH_ARAC_FAMILY_2"/>
    <property type="match status" value="1"/>
</dbReference>
<dbReference type="Pfam" id="PF12833">
    <property type="entry name" value="HTH_18"/>
    <property type="match status" value="1"/>
</dbReference>
<dbReference type="SUPFAM" id="SSF46689">
    <property type="entry name" value="Homeodomain-like"/>
    <property type="match status" value="1"/>
</dbReference>
<dbReference type="SMART" id="SM00342">
    <property type="entry name" value="HTH_ARAC"/>
    <property type="match status" value="1"/>
</dbReference>
<evidence type="ECO:0000256" key="3">
    <source>
        <dbReference type="ARBA" id="ARBA00023163"/>
    </source>
</evidence>
<sequence>MEWNEKMDLIIEYVETHLQRTEEPLNPEEVAAIAECSFDFFQKVFAYMNKISFSDYVRARKLTLAGYDVKSTKMRVIDISYKYNYHSPTSFSKAFHQFHGVSPTKAREKQATLRIVPKMTFTKSITPTWRLKKQQSFRLIGVKTKISCVDHAHYKKIPEFWNECQKNGLYSTLISLDEGTPKGVFGLFGYFDEQSMDIDYFIMVESQAALSEQFCEIIIPEVTWAVFDCIGRVPESIHKGWNFLNEEWLLAYPFKHAPCPELEWYSDGNSYSENYLSQIWIPIEEEKQ</sequence>
<feature type="domain" description="HTH araC/xylS-type" evidence="4">
    <location>
        <begin position="8"/>
        <end position="109"/>
    </location>
</feature>
<reference evidence="5 6" key="1">
    <citation type="submission" date="2013-02" db="EMBL/GenBank/DDBJ databases">
        <title>The Genome Sequence of Enterococcus phoeniculicola BAA-412.</title>
        <authorList>
            <consortium name="The Broad Institute Genome Sequencing Platform"/>
            <consortium name="The Broad Institute Genome Sequencing Center for Infectious Disease"/>
            <person name="Earl A.M."/>
            <person name="Gilmore M.S."/>
            <person name="Lebreton F."/>
            <person name="Walker B."/>
            <person name="Young S.K."/>
            <person name="Zeng Q."/>
            <person name="Gargeya S."/>
            <person name="Fitzgerald M."/>
            <person name="Haas B."/>
            <person name="Abouelleil A."/>
            <person name="Alvarado L."/>
            <person name="Arachchi H.M."/>
            <person name="Berlin A.M."/>
            <person name="Chapman S.B."/>
            <person name="Dewar J."/>
            <person name="Goldberg J."/>
            <person name="Griggs A."/>
            <person name="Gujja S."/>
            <person name="Hansen M."/>
            <person name="Howarth C."/>
            <person name="Imamovic A."/>
            <person name="Larimer J."/>
            <person name="McCowan C."/>
            <person name="Murphy C."/>
            <person name="Neiman D."/>
            <person name="Pearson M."/>
            <person name="Priest M."/>
            <person name="Roberts A."/>
            <person name="Saif S."/>
            <person name="Shea T."/>
            <person name="Sisk P."/>
            <person name="Sykes S."/>
            <person name="Wortman J."/>
            <person name="Nusbaum C."/>
            <person name="Birren B."/>
        </authorList>
    </citation>
    <scope>NUCLEOTIDE SEQUENCE [LARGE SCALE GENOMIC DNA]</scope>
    <source>
        <strain evidence="5 6">ATCC BAA-412</strain>
    </source>
</reference>
<dbReference type="Gene3D" id="1.10.10.60">
    <property type="entry name" value="Homeodomain-like"/>
    <property type="match status" value="2"/>
</dbReference>
<accession>R3W2Q8</accession>
<evidence type="ECO:0000259" key="4">
    <source>
        <dbReference type="PROSITE" id="PS01124"/>
    </source>
</evidence>
<dbReference type="Pfam" id="PF14526">
    <property type="entry name" value="Cass2"/>
    <property type="match status" value="1"/>
</dbReference>
<dbReference type="eggNOG" id="COG3708">
    <property type="taxonomic scope" value="Bacteria"/>
</dbReference>
<name>R3W2Q8_9ENTE</name>
<dbReference type="GO" id="GO:0043565">
    <property type="term" value="F:sequence-specific DNA binding"/>
    <property type="evidence" value="ECO:0007669"/>
    <property type="project" value="InterPro"/>
</dbReference>
<evidence type="ECO:0000313" key="6">
    <source>
        <dbReference type="Proteomes" id="UP000013785"/>
    </source>
</evidence>
<protein>
    <recommendedName>
        <fullName evidence="4">HTH araC/xylS-type domain-containing protein</fullName>
    </recommendedName>
</protein>
<dbReference type="GO" id="GO:0003700">
    <property type="term" value="F:DNA-binding transcription factor activity"/>
    <property type="evidence" value="ECO:0007669"/>
    <property type="project" value="InterPro"/>
</dbReference>
<dbReference type="InterPro" id="IPR018060">
    <property type="entry name" value="HTH_AraC"/>
</dbReference>
<dbReference type="EMBL" id="AJAT01000017">
    <property type="protein sequence ID" value="EOL41937.1"/>
    <property type="molecule type" value="Genomic_DNA"/>
</dbReference>
<evidence type="ECO:0000313" key="5">
    <source>
        <dbReference type="EMBL" id="EOL41937.1"/>
    </source>
</evidence>
<dbReference type="InterPro" id="IPR011256">
    <property type="entry name" value="Reg_factor_effector_dom_sf"/>
</dbReference>
<evidence type="ECO:0000256" key="1">
    <source>
        <dbReference type="ARBA" id="ARBA00023015"/>
    </source>
</evidence>
<dbReference type="OrthoDB" id="9801123at2"/>
<organism evidence="5 6">
    <name type="scientific">Enterococcus phoeniculicola ATCC BAA-412</name>
    <dbReference type="NCBI Taxonomy" id="1158610"/>
    <lineage>
        <taxon>Bacteria</taxon>
        <taxon>Bacillati</taxon>
        <taxon>Bacillota</taxon>
        <taxon>Bacilli</taxon>
        <taxon>Lactobacillales</taxon>
        <taxon>Enterococcaceae</taxon>
        <taxon>Enterococcus</taxon>
    </lineage>
</organism>
<dbReference type="InterPro" id="IPR010499">
    <property type="entry name" value="AraC_E-bd"/>
</dbReference>
<dbReference type="eggNOG" id="COG2207">
    <property type="taxonomic scope" value="Bacteria"/>
</dbReference>
<comment type="caution">
    <text evidence="5">The sequence shown here is derived from an EMBL/GenBank/DDBJ whole genome shotgun (WGS) entry which is preliminary data.</text>
</comment>
<dbReference type="PATRIC" id="fig|1158610.3.peg.2261"/>
<dbReference type="InterPro" id="IPR009057">
    <property type="entry name" value="Homeodomain-like_sf"/>
</dbReference>
<keyword evidence="2" id="KW-0238">DNA-binding</keyword>
<proteinExistence type="predicted"/>